<feature type="transmembrane region" description="Helical" evidence="1">
    <location>
        <begin position="128"/>
        <end position="147"/>
    </location>
</feature>
<gene>
    <name evidence="2" type="ORF">GCM10009102_21250</name>
</gene>
<evidence type="ECO:0000313" key="3">
    <source>
        <dbReference type="Proteomes" id="UP001500238"/>
    </source>
</evidence>
<feature type="transmembrane region" description="Helical" evidence="1">
    <location>
        <begin position="43"/>
        <end position="61"/>
    </location>
</feature>
<comment type="caution">
    <text evidence="2">The sequence shown here is derived from an EMBL/GenBank/DDBJ whole genome shotgun (WGS) entry which is preliminary data.</text>
</comment>
<keyword evidence="1" id="KW-0472">Membrane</keyword>
<name>A0ABP3T5Z0_9SPHN</name>
<organism evidence="2 3">
    <name type="scientific">Sphingomonas insulae</name>
    <dbReference type="NCBI Taxonomy" id="424800"/>
    <lineage>
        <taxon>Bacteria</taxon>
        <taxon>Pseudomonadati</taxon>
        <taxon>Pseudomonadota</taxon>
        <taxon>Alphaproteobacteria</taxon>
        <taxon>Sphingomonadales</taxon>
        <taxon>Sphingomonadaceae</taxon>
        <taxon>Sphingomonas</taxon>
    </lineage>
</organism>
<accession>A0ABP3T5Z0</accession>
<sequence length="700" mass="75211">MNADARTDRWTRPARCLVWQRTVAVGVPLAILGTAIVWRFGGILPALVVLAVALACVAAIAQVRGRRFDRRWLIAALDAARPDLEDSSDLLFAASDTLTPLQRVQRDRIAARVDAVAMPPLAVPHGRGGVVILAAISLMAAALVAAWPDRPGAALAPAEEGLPALRGVPRLTAQALEVVPPAYTGLPPRSSKILDVRVPAGSQLRWTLRFAPDPRDAALATIGHAAIALRHERRDWLATYRADASLLYRVAAAGAERAGLPPLHRIDTIADRPPQVRLDTPNVPLTVLSAGQRSAVVAFVATDDYGVGASARLRIVVAQGEGENVRFSERLLTLSGSGGPRERRFTTRLDFRALGFTEAGDVVAQLIVADTRAPSAQQVRGPSIILRRPAAVAQGGGLEAMTRQVMPAYFRSQRQIIIDAEALLAERPRPRADRFLSRSDAIGADQRLLRMRYGQFMGEEVGGGATNAMPTNDDEDDAKVAGAEADHDHPAAATAGLGVTEDVTAEYGHTHDEAEAATLLDPGTRATLRQALDNMWQSERALRQGEPRQALPFAYKALRFIKQVQQATRIFLARTGTDLPAVDMARRMTGERGAMGTRVLPSAAADPVDATPAAIWRALDGPRQDAALDALSRWLRASPGVADPLALAGAIDTVRRRPDCSRCREALRAQMWQVLPRPVPGLARRGDGGVVGRRYLDALP</sequence>
<dbReference type="Proteomes" id="UP001500238">
    <property type="component" value="Unassembled WGS sequence"/>
</dbReference>
<protein>
    <submittedName>
        <fullName evidence="2">DUF4175 family protein</fullName>
    </submittedName>
</protein>
<evidence type="ECO:0000256" key="1">
    <source>
        <dbReference type="SAM" id="Phobius"/>
    </source>
</evidence>
<reference evidence="3" key="1">
    <citation type="journal article" date="2019" name="Int. J. Syst. Evol. Microbiol.">
        <title>The Global Catalogue of Microorganisms (GCM) 10K type strain sequencing project: providing services to taxonomists for standard genome sequencing and annotation.</title>
        <authorList>
            <consortium name="The Broad Institute Genomics Platform"/>
            <consortium name="The Broad Institute Genome Sequencing Center for Infectious Disease"/>
            <person name="Wu L."/>
            <person name="Ma J."/>
        </authorList>
    </citation>
    <scope>NUCLEOTIDE SEQUENCE [LARGE SCALE GENOMIC DNA]</scope>
    <source>
        <strain evidence="3">JCM 14603</strain>
    </source>
</reference>
<proteinExistence type="predicted"/>
<dbReference type="EMBL" id="BAAAES010000008">
    <property type="protein sequence ID" value="GAA0670323.1"/>
    <property type="molecule type" value="Genomic_DNA"/>
</dbReference>
<keyword evidence="1" id="KW-1133">Transmembrane helix</keyword>
<dbReference type="RefSeq" id="WP_163956892.1">
    <property type="nucleotide sequence ID" value="NZ_BAAAES010000008.1"/>
</dbReference>
<feature type="transmembrane region" description="Helical" evidence="1">
    <location>
        <begin position="16"/>
        <end position="37"/>
    </location>
</feature>
<keyword evidence="1" id="KW-0812">Transmembrane</keyword>
<keyword evidence="3" id="KW-1185">Reference proteome</keyword>
<evidence type="ECO:0000313" key="2">
    <source>
        <dbReference type="EMBL" id="GAA0670323.1"/>
    </source>
</evidence>